<dbReference type="GO" id="GO:0003676">
    <property type="term" value="F:nucleic acid binding"/>
    <property type="evidence" value="ECO:0007669"/>
    <property type="project" value="InterPro"/>
</dbReference>
<evidence type="ECO:0000313" key="1">
    <source>
        <dbReference type="EMBL" id="GAC57148.1"/>
    </source>
</evidence>
<dbReference type="eggNOG" id="COG0350">
    <property type="taxonomic scope" value="Bacteria"/>
</dbReference>
<dbReference type="Gene3D" id="3.40.1350.10">
    <property type="match status" value="1"/>
</dbReference>
<accession>L7LAU2</accession>
<dbReference type="SUPFAM" id="SSF46767">
    <property type="entry name" value="Methylated DNA-protein cysteine methyltransferase, C-terminal domain"/>
    <property type="match status" value="1"/>
</dbReference>
<evidence type="ECO:0000313" key="2">
    <source>
        <dbReference type="Proteomes" id="UP000053405"/>
    </source>
</evidence>
<dbReference type="InterPro" id="IPR011856">
    <property type="entry name" value="tRNA_endonuc-like_dom_sf"/>
</dbReference>
<dbReference type="RefSeq" id="WP_005938709.1">
    <property type="nucleotide sequence ID" value="NZ_ATVK01000047.1"/>
</dbReference>
<keyword evidence="2" id="KW-1185">Reference proteome</keyword>
<dbReference type="InterPro" id="IPR036388">
    <property type="entry name" value="WH-like_DNA-bd_sf"/>
</dbReference>
<proteinExistence type="predicted"/>
<organism evidence="1 2">
    <name type="scientific">Gordonia hirsuta DSM 44140 = NBRC 16056</name>
    <dbReference type="NCBI Taxonomy" id="1121927"/>
    <lineage>
        <taxon>Bacteria</taxon>
        <taxon>Bacillati</taxon>
        <taxon>Actinomycetota</taxon>
        <taxon>Actinomycetes</taxon>
        <taxon>Mycobacteriales</taxon>
        <taxon>Gordoniaceae</taxon>
        <taxon>Gordonia</taxon>
    </lineage>
</organism>
<dbReference type="EMBL" id="BANT01000016">
    <property type="protein sequence ID" value="GAC57148.1"/>
    <property type="molecule type" value="Genomic_DNA"/>
</dbReference>
<dbReference type="Gene3D" id="1.10.10.10">
    <property type="entry name" value="Winged helix-like DNA-binding domain superfamily/Winged helix DNA-binding domain"/>
    <property type="match status" value="1"/>
</dbReference>
<dbReference type="InterPro" id="IPR036217">
    <property type="entry name" value="MethylDNA_cys_MeTrfase_DNAb"/>
</dbReference>
<dbReference type="STRING" id="1121927.GOHSU_16_01060"/>
<sequence length="446" mass="49593">MGDERVFSIDDDGGAQPLTETTLAEAGLWERRNLQEGVIAHPQILGENIRIVAFEFDRWQAAGGDRQLDRLDVLGLDSDGYLVVAELKRDRAPDTVQLQAIKYAAMVSRFTLDDLAAHHAQYLRERGNEVTDEQALELLTEHAPEIDAESLRRPRIVIVASGFRATTTATVVWLTEMGLDITLQQVQLYRTPEARLLLTVSQLYPVPDVEDFTVAPLQSESKAGKRARREKSTVVRLAAAGTVNDGELFRLQPTNEVTAEVREQIQNWLGQDERRGTAIWHNDPAKPLEWTYDGERYRPTTIVQQVLAEAAGIQRSVRGPDWWVDQNGQSLSQLAGPARGGFDWTLLHEALEVIPPGKWTAYQDLADLVGTASQPLGQHITRCPECELAYRVLSSSGAPAEGFRWTDVARTDSPQEVLEAEGVRFVNGKADPAQRISTAEIRALMS</sequence>
<protein>
    <submittedName>
        <fullName evidence="1">Uncharacterized protein</fullName>
    </submittedName>
</protein>
<comment type="caution">
    <text evidence="1">The sequence shown here is derived from an EMBL/GenBank/DDBJ whole genome shotgun (WGS) entry which is preliminary data.</text>
</comment>
<name>L7LAU2_9ACTN</name>
<dbReference type="AlphaFoldDB" id="L7LAU2"/>
<gene>
    <name evidence="1" type="ORF">GOHSU_16_01060</name>
</gene>
<dbReference type="Proteomes" id="UP000053405">
    <property type="component" value="Unassembled WGS sequence"/>
</dbReference>
<dbReference type="OrthoDB" id="9806213at2"/>
<reference evidence="1 2" key="1">
    <citation type="submission" date="2012-12" db="EMBL/GenBank/DDBJ databases">
        <title>Whole genome shotgun sequence of Gordonia hirsuta NBRC 16056.</title>
        <authorList>
            <person name="Isaki-Nakamura S."/>
            <person name="Hosoyama A."/>
            <person name="Tsuchikane K."/>
            <person name="Katsumata H."/>
            <person name="Baba S."/>
            <person name="Yamazaki S."/>
            <person name="Fujita N."/>
        </authorList>
    </citation>
    <scope>NUCLEOTIDE SEQUENCE [LARGE SCALE GENOMIC DNA]</scope>
    <source>
        <strain evidence="1 2">NBRC 16056</strain>
    </source>
</reference>
<dbReference type="eggNOG" id="COG1637">
    <property type="taxonomic scope" value="Bacteria"/>
</dbReference>